<feature type="compositionally biased region" description="Pro residues" evidence="1">
    <location>
        <begin position="87"/>
        <end position="332"/>
    </location>
</feature>
<proteinExistence type="predicted"/>
<dbReference type="PANTHER" id="PTHR31656">
    <property type="entry name" value="ROOT CAP DOMAIN-CONTAINING PROTEIN"/>
    <property type="match status" value="1"/>
</dbReference>
<dbReference type="Proteomes" id="UP000504608">
    <property type="component" value="Unplaced"/>
</dbReference>
<dbReference type="InterPro" id="IPR009646">
    <property type="entry name" value="Root_cap"/>
</dbReference>
<protein>
    <submittedName>
        <fullName evidence="4">Mucin-2</fullName>
    </submittedName>
</protein>
<evidence type="ECO:0000313" key="4">
    <source>
        <dbReference type="RefSeq" id="XP_022972442.1"/>
    </source>
</evidence>
<dbReference type="RefSeq" id="XP_022972442.1">
    <property type="nucleotide sequence ID" value="XM_023116674.1"/>
</dbReference>
<dbReference type="AlphaFoldDB" id="A0A6J1I4T7"/>
<feature type="chain" id="PRO_5026816929" evidence="2">
    <location>
        <begin position="26"/>
        <end position="618"/>
    </location>
</feature>
<organism evidence="3 4">
    <name type="scientific">Cucurbita maxima</name>
    <name type="common">Pumpkin</name>
    <name type="synonym">Winter squash</name>
    <dbReference type="NCBI Taxonomy" id="3661"/>
    <lineage>
        <taxon>Eukaryota</taxon>
        <taxon>Viridiplantae</taxon>
        <taxon>Streptophyta</taxon>
        <taxon>Embryophyta</taxon>
        <taxon>Tracheophyta</taxon>
        <taxon>Spermatophyta</taxon>
        <taxon>Magnoliopsida</taxon>
        <taxon>eudicotyledons</taxon>
        <taxon>Gunneridae</taxon>
        <taxon>Pentapetalae</taxon>
        <taxon>rosids</taxon>
        <taxon>fabids</taxon>
        <taxon>Cucurbitales</taxon>
        <taxon>Cucurbitaceae</taxon>
        <taxon>Cucurbiteae</taxon>
        <taxon>Cucurbita</taxon>
    </lineage>
</organism>
<dbReference type="OrthoDB" id="2012132at2759"/>
<evidence type="ECO:0000256" key="2">
    <source>
        <dbReference type="SAM" id="SignalP"/>
    </source>
</evidence>
<keyword evidence="3" id="KW-1185">Reference proteome</keyword>
<dbReference type="Pfam" id="PF06830">
    <property type="entry name" value="Root_cap"/>
    <property type="match status" value="1"/>
</dbReference>
<gene>
    <name evidence="4" type="primary">LOC111471000</name>
</gene>
<dbReference type="KEGG" id="cmax:111471000"/>
<evidence type="ECO:0000256" key="1">
    <source>
        <dbReference type="SAM" id="MobiDB-lite"/>
    </source>
</evidence>
<accession>A0A6J1I4T7</accession>
<feature type="region of interest" description="Disordered" evidence="1">
    <location>
        <begin position="80"/>
        <end position="338"/>
    </location>
</feature>
<reference evidence="4" key="1">
    <citation type="submission" date="2025-08" db="UniProtKB">
        <authorList>
            <consortium name="RefSeq"/>
        </authorList>
    </citation>
    <scope>IDENTIFICATION</scope>
    <source>
        <tissue evidence="4">Young leaves</tissue>
    </source>
</reference>
<evidence type="ECO:0000313" key="3">
    <source>
        <dbReference type="Proteomes" id="UP000504608"/>
    </source>
</evidence>
<sequence>MASCSTFRVLVPLVVAVMVVVMADATPPGIAKNPSHASCKIKKYKHCYNLDHVCPKFCPDQCTVECASCKPICGGDANPPPEDDPTPATPSPPSDNYYSPPPPVVVTPSPPPSEPTPSYSPPLPSPTPVTPSPSPPTNPTPPSTPPTHSYPPENQNPPSSPPTSPNPPTPSTPSTPPANPNPPSSPPTHSYPPENQNPPSSPPTSPNPPTPSTPSNPNPPSTPPTHSYPPENQNPPSTPPTSPNPPTPSTPSNPNPPSTPPTHSYPPGNQNPPSNPNPPPHSNPPENPNPPSTPPSTPPTSPSPPTPSTPSTPPTHSYPPGNPNPPSTPPPSSSTGAAKRVRCKNANYPQCYNMIHTCPSACPNGCQVDCVTCKPVCHCDRPGAVCQDPRFIGGDGITFYFHGQKDKDFCLVSDPNLHINAHFIGKRNPSLTRDFTWVQSLGILFNTHRLLISAQKTAVWDDSIDRLTIALNDVPVALPESEGSQWQHPTENPTVVIVRLGAANHVMVEAKGLFRITAKVVPITEEDSRVHSYGIDEGDSFAHLDVGFKFFELSGGVNGVLGQTYGAGYVSNVNLKAAMPVMGREKEFETSSLFAADCAVAKFGGDGGDGGNGHEEVA</sequence>
<keyword evidence="2" id="KW-0732">Signal</keyword>
<name>A0A6J1I4T7_CUCMA</name>
<dbReference type="PRINTS" id="PR01217">
    <property type="entry name" value="PRICHEXTENSN"/>
</dbReference>
<dbReference type="GeneID" id="111471000"/>
<feature type="signal peptide" evidence="2">
    <location>
        <begin position="1"/>
        <end position="25"/>
    </location>
</feature>